<evidence type="ECO:0000313" key="4">
    <source>
        <dbReference type="Proteomes" id="UP000092600"/>
    </source>
</evidence>
<evidence type="ECO:0000256" key="2">
    <source>
        <dbReference type="SAM" id="Phobius"/>
    </source>
</evidence>
<accession>A0A199VG36</accession>
<dbReference type="Proteomes" id="UP000092600">
    <property type="component" value="Unassembled WGS sequence"/>
</dbReference>
<feature type="region of interest" description="Disordered" evidence="1">
    <location>
        <begin position="49"/>
        <end position="68"/>
    </location>
</feature>
<evidence type="ECO:0000256" key="1">
    <source>
        <dbReference type="SAM" id="MobiDB-lite"/>
    </source>
</evidence>
<dbReference type="EMBL" id="LSRQ01002014">
    <property type="protein sequence ID" value="OAY75745.1"/>
    <property type="molecule type" value="Genomic_DNA"/>
</dbReference>
<dbReference type="AlphaFoldDB" id="A0A199VG36"/>
<keyword evidence="2" id="KW-0812">Transmembrane</keyword>
<keyword evidence="2" id="KW-1133">Transmembrane helix</keyword>
<protein>
    <submittedName>
        <fullName evidence="3">Uncharacterized protein</fullName>
    </submittedName>
</protein>
<reference evidence="3 4" key="1">
    <citation type="journal article" date="2016" name="DNA Res.">
        <title>The draft genome of MD-2 pineapple using hybrid error correction of long reads.</title>
        <authorList>
            <person name="Redwan R.M."/>
            <person name="Saidin A."/>
            <person name="Kumar S.V."/>
        </authorList>
    </citation>
    <scope>NUCLEOTIDE SEQUENCE [LARGE SCALE GENOMIC DNA]</scope>
    <source>
        <strain evidence="4">cv. MD2</strain>
        <tissue evidence="3">Leaf</tissue>
    </source>
</reference>
<feature type="transmembrane region" description="Helical" evidence="2">
    <location>
        <begin position="12"/>
        <end position="31"/>
    </location>
</feature>
<name>A0A199VG36_ANACO</name>
<evidence type="ECO:0000313" key="3">
    <source>
        <dbReference type="EMBL" id="OAY75745.1"/>
    </source>
</evidence>
<gene>
    <name evidence="3" type="ORF">ACMD2_27159</name>
</gene>
<keyword evidence="2" id="KW-0472">Membrane</keyword>
<organism evidence="3 4">
    <name type="scientific">Ananas comosus</name>
    <name type="common">Pineapple</name>
    <name type="synonym">Ananas ananas</name>
    <dbReference type="NCBI Taxonomy" id="4615"/>
    <lineage>
        <taxon>Eukaryota</taxon>
        <taxon>Viridiplantae</taxon>
        <taxon>Streptophyta</taxon>
        <taxon>Embryophyta</taxon>
        <taxon>Tracheophyta</taxon>
        <taxon>Spermatophyta</taxon>
        <taxon>Magnoliopsida</taxon>
        <taxon>Liliopsida</taxon>
        <taxon>Poales</taxon>
        <taxon>Bromeliaceae</taxon>
        <taxon>Bromelioideae</taxon>
        <taxon>Ananas</taxon>
    </lineage>
</organism>
<sequence length="68" mass="7578">MLLVVHVIFQTQFNLFCGLLLYANGLYVFALSSQEAHKRNTSSSYFMNDLESSGTCYTSASSNPSRDT</sequence>
<comment type="caution">
    <text evidence="3">The sequence shown here is derived from an EMBL/GenBank/DDBJ whole genome shotgun (WGS) entry which is preliminary data.</text>
</comment>
<proteinExistence type="predicted"/>